<name>A0A2S9QGJ1_9HYPH</name>
<evidence type="ECO:0000256" key="3">
    <source>
        <dbReference type="ARBA" id="ARBA00023125"/>
    </source>
</evidence>
<dbReference type="PRINTS" id="PR00039">
    <property type="entry name" value="HTHLYSR"/>
</dbReference>
<evidence type="ECO:0000313" key="7">
    <source>
        <dbReference type="Proteomes" id="UP000237682"/>
    </source>
</evidence>
<dbReference type="PANTHER" id="PTHR30346:SF0">
    <property type="entry name" value="HCA OPERON TRANSCRIPTIONAL ACTIVATOR HCAR"/>
    <property type="match status" value="1"/>
</dbReference>
<sequence length="300" mass="32839">MELRHLRYFIALAEELSFTAAAQRLHISQPPLSQQIRDLEHELGAVLFLRTSRRVVLTEAGTAFLAHARSIIASAELAATQVKAIGQGMTGALNVAATGSMLLGPLAALMADYRRRFPGVVIGLHEMAPEAQLNALSTRAVDISFLRMPPEDAGLVRETAWREPVGVFLPSGHRLAERGAIALADLHEDEHVFLRLRDSSFAVYLRQCCVEAGFIPRISQQVIESYSLTSLVAAGFGVALAPRSVSALSRPEVIYRDLVPPAPSADVSMVYQRDPSPVLARFLGFARRFLADWRAHPGRQ</sequence>
<protein>
    <submittedName>
        <fullName evidence="6">LysR family transcriptional regulator</fullName>
    </submittedName>
</protein>
<evidence type="ECO:0000256" key="1">
    <source>
        <dbReference type="ARBA" id="ARBA00009437"/>
    </source>
</evidence>
<dbReference type="PROSITE" id="PS50931">
    <property type="entry name" value="HTH_LYSR"/>
    <property type="match status" value="1"/>
</dbReference>
<reference evidence="6 7" key="1">
    <citation type="submission" date="2018-02" db="EMBL/GenBank/DDBJ databases">
        <title>Whole genome sequencing of endophytic bacterium.</title>
        <authorList>
            <person name="Eedara R."/>
            <person name="Podile A.R."/>
        </authorList>
    </citation>
    <scope>NUCLEOTIDE SEQUENCE [LARGE SCALE GENOMIC DNA]</scope>
    <source>
        <strain evidence="6 7">RP1T</strain>
    </source>
</reference>
<dbReference type="InterPro" id="IPR005119">
    <property type="entry name" value="LysR_subst-bd"/>
</dbReference>
<comment type="caution">
    <text evidence="6">The sequence shown here is derived from an EMBL/GenBank/DDBJ whole genome shotgun (WGS) entry which is preliminary data.</text>
</comment>
<dbReference type="GO" id="GO:0003677">
    <property type="term" value="F:DNA binding"/>
    <property type="evidence" value="ECO:0007669"/>
    <property type="project" value="UniProtKB-KW"/>
</dbReference>
<dbReference type="Gene3D" id="3.40.190.10">
    <property type="entry name" value="Periplasmic binding protein-like II"/>
    <property type="match status" value="2"/>
</dbReference>
<evidence type="ECO:0000256" key="4">
    <source>
        <dbReference type="ARBA" id="ARBA00023163"/>
    </source>
</evidence>
<dbReference type="OrthoDB" id="9811588at2"/>
<dbReference type="SUPFAM" id="SSF53850">
    <property type="entry name" value="Periplasmic binding protein-like II"/>
    <property type="match status" value="1"/>
</dbReference>
<gene>
    <name evidence="6" type="ORF">C5L14_04225</name>
</gene>
<dbReference type="Pfam" id="PF00126">
    <property type="entry name" value="HTH_1"/>
    <property type="match status" value="1"/>
</dbReference>
<dbReference type="InterPro" id="IPR036390">
    <property type="entry name" value="WH_DNA-bd_sf"/>
</dbReference>
<dbReference type="Proteomes" id="UP000237682">
    <property type="component" value="Unassembled WGS sequence"/>
</dbReference>
<dbReference type="PANTHER" id="PTHR30346">
    <property type="entry name" value="TRANSCRIPTIONAL DUAL REGULATOR HCAR-RELATED"/>
    <property type="match status" value="1"/>
</dbReference>
<keyword evidence="2" id="KW-0805">Transcription regulation</keyword>
<organism evidence="6 7">
    <name type="scientific">Labrys okinawensis</name>
    <dbReference type="NCBI Taxonomy" id="346911"/>
    <lineage>
        <taxon>Bacteria</taxon>
        <taxon>Pseudomonadati</taxon>
        <taxon>Pseudomonadota</taxon>
        <taxon>Alphaproteobacteria</taxon>
        <taxon>Hyphomicrobiales</taxon>
        <taxon>Xanthobacteraceae</taxon>
        <taxon>Labrys</taxon>
    </lineage>
</organism>
<dbReference type="EMBL" id="PUEJ01000002">
    <property type="protein sequence ID" value="PRH88459.1"/>
    <property type="molecule type" value="Genomic_DNA"/>
</dbReference>
<proteinExistence type="inferred from homology"/>
<dbReference type="GO" id="GO:0003700">
    <property type="term" value="F:DNA-binding transcription factor activity"/>
    <property type="evidence" value="ECO:0007669"/>
    <property type="project" value="InterPro"/>
</dbReference>
<dbReference type="AlphaFoldDB" id="A0A2S9QGJ1"/>
<keyword evidence="3" id="KW-0238">DNA-binding</keyword>
<dbReference type="SUPFAM" id="SSF46785">
    <property type="entry name" value="Winged helix' DNA-binding domain"/>
    <property type="match status" value="1"/>
</dbReference>
<comment type="similarity">
    <text evidence="1">Belongs to the LysR transcriptional regulatory family.</text>
</comment>
<evidence type="ECO:0000259" key="5">
    <source>
        <dbReference type="PROSITE" id="PS50931"/>
    </source>
</evidence>
<accession>A0A2S9QGJ1</accession>
<dbReference type="GO" id="GO:0032993">
    <property type="term" value="C:protein-DNA complex"/>
    <property type="evidence" value="ECO:0007669"/>
    <property type="project" value="TreeGrafter"/>
</dbReference>
<dbReference type="InterPro" id="IPR000847">
    <property type="entry name" value="LysR_HTH_N"/>
</dbReference>
<keyword evidence="4" id="KW-0804">Transcription</keyword>
<evidence type="ECO:0000256" key="2">
    <source>
        <dbReference type="ARBA" id="ARBA00023015"/>
    </source>
</evidence>
<dbReference type="RefSeq" id="WP_105860810.1">
    <property type="nucleotide sequence ID" value="NZ_PUEJ01000002.1"/>
</dbReference>
<feature type="domain" description="HTH lysR-type" evidence="5">
    <location>
        <begin position="1"/>
        <end position="58"/>
    </location>
</feature>
<dbReference type="FunFam" id="1.10.10.10:FF:000001">
    <property type="entry name" value="LysR family transcriptional regulator"/>
    <property type="match status" value="1"/>
</dbReference>
<dbReference type="Gene3D" id="1.10.10.10">
    <property type="entry name" value="Winged helix-like DNA-binding domain superfamily/Winged helix DNA-binding domain"/>
    <property type="match status" value="1"/>
</dbReference>
<dbReference type="InterPro" id="IPR036388">
    <property type="entry name" value="WH-like_DNA-bd_sf"/>
</dbReference>
<keyword evidence="7" id="KW-1185">Reference proteome</keyword>
<dbReference type="Pfam" id="PF03466">
    <property type="entry name" value="LysR_substrate"/>
    <property type="match status" value="1"/>
</dbReference>
<evidence type="ECO:0000313" key="6">
    <source>
        <dbReference type="EMBL" id="PRH88459.1"/>
    </source>
</evidence>